<comment type="caution">
    <text evidence="1">The sequence shown here is derived from an EMBL/GenBank/DDBJ whole genome shotgun (WGS) entry which is preliminary data.</text>
</comment>
<dbReference type="Proteomes" id="UP000785679">
    <property type="component" value="Unassembled WGS sequence"/>
</dbReference>
<name>A0A8J8NBJ7_HALGN</name>
<keyword evidence="2" id="KW-1185">Reference proteome</keyword>
<organism evidence="1 2">
    <name type="scientific">Halteria grandinella</name>
    <dbReference type="NCBI Taxonomy" id="5974"/>
    <lineage>
        <taxon>Eukaryota</taxon>
        <taxon>Sar</taxon>
        <taxon>Alveolata</taxon>
        <taxon>Ciliophora</taxon>
        <taxon>Intramacronucleata</taxon>
        <taxon>Spirotrichea</taxon>
        <taxon>Stichotrichia</taxon>
        <taxon>Sporadotrichida</taxon>
        <taxon>Halteriidae</taxon>
        <taxon>Halteria</taxon>
    </lineage>
</organism>
<evidence type="ECO:0000313" key="1">
    <source>
        <dbReference type="EMBL" id="TNV71877.1"/>
    </source>
</evidence>
<dbReference type="EMBL" id="RRYP01026141">
    <property type="protein sequence ID" value="TNV71877.1"/>
    <property type="molecule type" value="Genomic_DNA"/>
</dbReference>
<protein>
    <submittedName>
        <fullName evidence="1">Uncharacterized protein</fullName>
    </submittedName>
</protein>
<evidence type="ECO:0000313" key="2">
    <source>
        <dbReference type="Proteomes" id="UP000785679"/>
    </source>
</evidence>
<accession>A0A8J8NBJ7</accession>
<gene>
    <name evidence="1" type="ORF">FGO68_gene7577</name>
</gene>
<sequence>MIYLIVSFAHITSSVLYSCNSEDNVDSRVGINESTDLSNLKGESSLFESLLHLTGAEIAEVSSLSGRTALRDLTCDALEVFH</sequence>
<proteinExistence type="predicted"/>
<dbReference type="AlphaFoldDB" id="A0A8J8NBJ7"/>
<reference evidence="1" key="1">
    <citation type="submission" date="2019-06" db="EMBL/GenBank/DDBJ databases">
        <authorList>
            <person name="Zheng W."/>
        </authorList>
    </citation>
    <scope>NUCLEOTIDE SEQUENCE</scope>
    <source>
        <strain evidence="1">QDHG01</strain>
    </source>
</reference>